<proteinExistence type="predicted"/>
<feature type="compositionally biased region" description="Polar residues" evidence="1">
    <location>
        <begin position="51"/>
        <end position="65"/>
    </location>
</feature>
<name>U4L969_PYROM</name>
<evidence type="ECO:0000313" key="2">
    <source>
        <dbReference type="EMBL" id="CCX13598.1"/>
    </source>
</evidence>
<gene>
    <name evidence="2" type="ORF">PCON_13191</name>
</gene>
<evidence type="ECO:0000313" key="3">
    <source>
        <dbReference type="Proteomes" id="UP000018144"/>
    </source>
</evidence>
<organism evidence="2 3">
    <name type="scientific">Pyronema omphalodes (strain CBS 100304)</name>
    <name type="common">Pyronema confluens</name>
    <dbReference type="NCBI Taxonomy" id="1076935"/>
    <lineage>
        <taxon>Eukaryota</taxon>
        <taxon>Fungi</taxon>
        <taxon>Dikarya</taxon>
        <taxon>Ascomycota</taxon>
        <taxon>Pezizomycotina</taxon>
        <taxon>Pezizomycetes</taxon>
        <taxon>Pezizales</taxon>
        <taxon>Pyronemataceae</taxon>
        <taxon>Pyronema</taxon>
    </lineage>
</organism>
<evidence type="ECO:0000256" key="1">
    <source>
        <dbReference type="SAM" id="MobiDB-lite"/>
    </source>
</evidence>
<dbReference type="EMBL" id="HF935853">
    <property type="protein sequence ID" value="CCX13598.1"/>
    <property type="molecule type" value="Genomic_DNA"/>
</dbReference>
<feature type="region of interest" description="Disordered" evidence="1">
    <location>
        <begin position="45"/>
        <end position="65"/>
    </location>
</feature>
<accession>U4L969</accession>
<reference evidence="2 3" key="1">
    <citation type="journal article" date="2013" name="PLoS Genet.">
        <title>The genome and development-dependent transcriptomes of Pyronema confluens: a window into fungal evolution.</title>
        <authorList>
            <person name="Traeger S."/>
            <person name="Altegoer F."/>
            <person name="Freitag M."/>
            <person name="Gabaldon T."/>
            <person name="Kempken F."/>
            <person name="Kumar A."/>
            <person name="Marcet-Houben M."/>
            <person name="Poggeler S."/>
            <person name="Stajich J.E."/>
            <person name="Nowrousian M."/>
        </authorList>
    </citation>
    <scope>NUCLEOTIDE SEQUENCE [LARGE SCALE GENOMIC DNA]</scope>
    <source>
        <strain evidence="3">CBS 100304</strain>
        <tissue evidence="2">Vegetative mycelium</tissue>
    </source>
</reference>
<keyword evidence="3" id="KW-1185">Reference proteome</keyword>
<dbReference type="AlphaFoldDB" id="U4L969"/>
<dbReference type="Proteomes" id="UP000018144">
    <property type="component" value="Unassembled WGS sequence"/>
</dbReference>
<sequence length="90" mass="9397">MDATLATTSTVSSGSTSSPSYLAINMSIPWLHKGVAKHTVMESKPILGLSPPTNESSAGVGSETRTVVLPSQPILVCVEVEETETAKRTP</sequence>
<protein>
    <submittedName>
        <fullName evidence="2">Uncharacterized protein</fullName>
    </submittedName>
</protein>